<gene>
    <name evidence="1" type="ORF">BDV26DRAFT_255142</name>
</gene>
<dbReference type="InterPro" id="IPR036047">
    <property type="entry name" value="F-box-like_dom_sf"/>
</dbReference>
<evidence type="ECO:0000313" key="1">
    <source>
        <dbReference type="EMBL" id="KAE8381603.1"/>
    </source>
</evidence>
<accession>A0A5N7BIK2</accession>
<keyword evidence="2" id="KW-1185">Reference proteome</keyword>
<evidence type="ECO:0008006" key="3">
    <source>
        <dbReference type="Google" id="ProtNLM"/>
    </source>
</evidence>
<protein>
    <recommendedName>
        <fullName evidence="3">F-box domain-containing protein</fullName>
    </recommendedName>
</protein>
<dbReference type="CDD" id="cd09917">
    <property type="entry name" value="F-box_SF"/>
    <property type="match status" value="1"/>
</dbReference>
<organism evidence="1 2">
    <name type="scientific">Aspergillus bertholletiae</name>
    <dbReference type="NCBI Taxonomy" id="1226010"/>
    <lineage>
        <taxon>Eukaryota</taxon>
        <taxon>Fungi</taxon>
        <taxon>Dikarya</taxon>
        <taxon>Ascomycota</taxon>
        <taxon>Pezizomycotina</taxon>
        <taxon>Eurotiomycetes</taxon>
        <taxon>Eurotiomycetidae</taxon>
        <taxon>Eurotiales</taxon>
        <taxon>Aspergillaceae</taxon>
        <taxon>Aspergillus</taxon>
        <taxon>Aspergillus subgen. Circumdati</taxon>
    </lineage>
</organism>
<proteinExistence type="predicted"/>
<reference evidence="1 2" key="1">
    <citation type="submission" date="2019-04" db="EMBL/GenBank/DDBJ databases">
        <title>Friends and foes A comparative genomics studyof 23 Aspergillus species from section Flavi.</title>
        <authorList>
            <consortium name="DOE Joint Genome Institute"/>
            <person name="Kjaerbolling I."/>
            <person name="Vesth T."/>
            <person name="Frisvad J.C."/>
            <person name="Nybo J.L."/>
            <person name="Theobald S."/>
            <person name="Kildgaard S."/>
            <person name="Isbrandt T."/>
            <person name="Kuo A."/>
            <person name="Sato A."/>
            <person name="Lyhne E.K."/>
            <person name="Kogle M.E."/>
            <person name="Wiebenga A."/>
            <person name="Kun R.S."/>
            <person name="Lubbers R.J."/>
            <person name="Makela M.R."/>
            <person name="Barry K."/>
            <person name="Chovatia M."/>
            <person name="Clum A."/>
            <person name="Daum C."/>
            <person name="Haridas S."/>
            <person name="He G."/>
            <person name="LaButti K."/>
            <person name="Lipzen A."/>
            <person name="Mondo S."/>
            <person name="Riley R."/>
            <person name="Salamov A."/>
            <person name="Simmons B.A."/>
            <person name="Magnuson J.K."/>
            <person name="Henrissat B."/>
            <person name="Mortensen U.H."/>
            <person name="Larsen T.O."/>
            <person name="Devries R.P."/>
            <person name="Grigoriev I.V."/>
            <person name="Machida M."/>
            <person name="Baker S.E."/>
            <person name="Andersen M.R."/>
        </authorList>
    </citation>
    <scope>NUCLEOTIDE SEQUENCE [LARGE SCALE GENOMIC DNA]</scope>
    <source>
        <strain evidence="1 2">IBT 29228</strain>
    </source>
</reference>
<evidence type="ECO:0000313" key="2">
    <source>
        <dbReference type="Proteomes" id="UP000326198"/>
    </source>
</evidence>
<dbReference type="Proteomes" id="UP000326198">
    <property type="component" value="Unassembled WGS sequence"/>
</dbReference>
<dbReference type="OrthoDB" id="3800738at2759"/>
<dbReference type="EMBL" id="ML736169">
    <property type="protein sequence ID" value="KAE8381603.1"/>
    <property type="molecule type" value="Genomic_DNA"/>
</dbReference>
<dbReference type="AlphaFoldDB" id="A0A5N7BIK2"/>
<name>A0A5N7BIK2_9EURO</name>
<sequence>MTTAGTHQILSISEILEMILLHCDSCTLLTSAQRVCHYWHDLILNSGALQEALFFKPAQRQSAVRVRNPLLENKLWPQLFRKRFQFPDNFYVDEIAYTFPDIDPISEEAYLRKGASWRRMLMQQPPTKHIGIIEIYPGWREHCPSFTKFEFRHHGRSFLMSHLLHGITTAALMPQEKPWLFCDQDWFARSKLDIIGIERDKDEVSNCVQQLGTAISMYLPGCDVLVITDDCKQVVGSAIGPVDWWLRALSTLQISETQRRERIQV</sequence>
<dbReference type="SUPFAM" id="SSF81383">
    <property type="entry name" value="F-box domain"/>
    <property type="match status" value="1"/>
</dbReference>